<comment type="caution">
    <text evidence="1">The sequence shown here is derived from an EMBL/GenBank/DDBJ whole genome shotgun (WGS) entry which is preliminary data.</text>
</comment>
<dbReference type="EMBL" id="PITI01002155">
    <property type="protein sequence ID" value="TBT98961.1"/>
    <property type="molecule type" value="Genomic_DNA"/>
</dbReference>
<gene>
    <name evidence="1" type="ORF">CWI36_2155p0010</name>
</gene>
<reference evidence="1 2" key="1">
    <citation type="submission" date="2017-12" db="EMBL/GenBank/DDBJ databases">
        <authorList>
            <person name="Pombert J.-F."/>
            <person name="Haag K.L."/>
            <person name="Ebert D."/>
        </authorList>
    </citation>
    <scope>NUCLEOTIDE SEQUENCE [LARGE SCALE GENOMIC DNA]</scope>
    <source>
        <strain evidence="1">BE-OM-2</strain>
    </source>
</reference>
<keyword evidence="2" id="KW-1185">Reference proteome</keyword>
<dbReference type="VEuPathDB" id="MicrosporidiaDB:CWI36_2155p0010"/>
<evidence type="ECO:0000313" key="2">
    <source>
        <dbReference type="Proteomes" id="UP000291404"/>
    </source>
</evidence>
<name>A0A4V2JU64_9MICR</name>
<proteinExistence type="predicted"/>
<organism evidence="1 2">
    <name type="scientific">Hamiltosporidium magnivora</name>
    <dbReference type="NCBI Taxonomy" id="148818"/>
    <lineage>
        <taxon>Eukaryota</taxon>
        <taxon>Fungi</taxon>
        <taxon>Fungi incertae sedis</taxon>
        <taxon>Microsporidia</taxon>
        <taxon>Dubosqiidae</taxon>
        <taxon>Hamiltosporidium</taxon>
    </lineage>
</organism>
<dbReference type="AlphaFoldDB" id="A0A4V2JU64"/>
<dbReference type="Proteomes" id="UP000291404">
    <property type="component" value="Unassembled WGS sequence"/>
</dbReference>
<evidence type="ECO:0000313" key="1">
    <source>
        <dbReference type="EMBL" id="TBT98961.1"/>
    </source>
</evidence>
<sequence length="134" mass="15500">MKIFYLIRVFCSVSFSLLLRNKRNIHLRGVDYSQNCLSTNDACYETNATLLEGIGVYLYLGIIEVPEILDNEYAKVRMDIRIKTYVKIQNNSPEIFILELEDHKYVFSNGTINENEKLNLEEGGEVVNTVEKNI</sequence>
<protein>
    <submittedName>
        <fullName evidence="1">Uncharacterized protein</fullName>
    </submittedName>
</protein>
<accession>A0A4V2JU64</accession>